<dbReference type="RefSeq" id="WP_217944681.1">
    <property type="nucleotide sequence ID" value="NZ_JAHTGR010000013.1"/>
</dbReference>
<evidence type="ECO:0000313" key="2">
    <source>
        <dbReference type="EMBL" id="MCP2007512.1"/>
    </source>
</evidence>
<accession>A0AA41HC31</accession>
<evidence type="ECO:0000313" key="3">
    <source>
        <dbReference type="Proteomes" id="UP001155901"/>
    </source>
</evidence>
<name>A0AA41HC31_9BURK</name>
<protein>
    <recommendedName>
        <fullName evidence="5">JmjC domain-containing protein</fullName>
    </recommendedName>
</protein>
<keyword evidence="4" id="KW-1185">Reference proteome</keyword>
<reference evidence="1" key="1">
    <citation type="submission" date="2021-07" db="EMBL/GenBank/DDBJ databases">
        <title>Characterization of violacein-producing bacteria and related species.</title>
        <authorList>
            <person name="Wilson H.S."/>
            <person name="De Leon M.E."/>
        </authorList>
    </citation>
    <scope>NUCLEOTIDE SEQUENCE</scope>
    <source>
        <strain evidence="1">HSC-15S17</strain>
    </source>
</reference>
<proteinExistence type="predicted"/>
<sequence>MDFAELYWEHQAVLLGEEQAKALPRVSVDELFGAVVSCCEDFCRGGRQKVRFYSDDQELDLLGGGHQRLLPARRDGSFAAYNARLMDLEGLPNYALVVADWHQFNRALWERILSAVQGLAAVVGISHARMDTQVFLGTYKTTPFGVHVDRTSGFHFPVAGTKTMRFWPDRFAQATPELRGALRYERYLEQSTALSARPGQVLYWPSSDWHVAESDGEFSVTWGFGYWLGDGMTSLALEALAQLLMETPGRCRAVPRSALVEEARELREVDTLVDKLARLSADPRLRAAVARGWLEHFSACGYLRPPPLLEHGGAAGAVTLKSMYNLLAAPEAGGAMRVAAGGYSTTVADEPAVWDAIAVLNAGGELPVRADDGAVGRMIDFCLRAGALQLRPDQT</sequence>
<comment type="caution">
    <text evidence="1">The sequence shown here is derived from an EMBL/GenBank/DDBJ whole genome shotgun (WGS) entry which is preliminary data.</text>
</comment>
<dbReference type="Proteomes" id="UP001155901">
    <property type="component" value="Unassembled WGS sequence"/>
</dbReference>
<evidence type="ECO:0000313" key="4">
    <source>
        <dbReference type="Proteomes" id="UP001162889"/>
    </source>
</evidence>
<evidence type="ECO:0008006" key="5">
    <source>
        <dbReference type="Google" id="ProtNLM"/>
    </source>
</evidence>
<dbReference type="EMBL" id="JAHTGR010000013">
    <property type="protein sequence ID" value="MBV6323821.1"/>
    <property type="molecule type" value="Genomic_DNA"/>
</dbReference>
<dbReference type="EMBL" id="JALJZU010000002">
    <property type="protein sequence ID" value="MCP2007512.1"/>
    <property type="molecule type" value="Genomic_DNA"/>
</dbReference>
<organism evidence="1 3">
    <name type="scientific">Duganella violaceipulchra</name>
    <dbReference type="NCBI Taxonomy" id="2849652"/>
    <lineage>
        <taxon>Bacteria</taxon>
        <taxon>Pseudomonadati</taxon>
        <taxon>Pseudomonadota</taxon>
        <taxon>Betaproteobacteria</taxon>
        <taxon>Burkholderiales</taxon>
        <taxon>Oxalobacteraceae</taxon>
        <taxon>Telluria group</taxon>
        <taxon>Duganella</taxon>
    </lineage>
</organism>
<dbReference type="Proteomes" id="UP001162889">
    <property type="component" value="Unassembled WGS sequence"/>
</dbReference>
<evidence type="ECO:0000313" key="1">
    <source>
        <dbReference type="EMBL" id="MBV6323821.1"/>
    </source>
</evidence>
<dbReference type="AlphaFoldDB" id="A0AA41HC31"/>
<reference evidence="2" key="2">
    <citation type="submission" date="2022-03" db="EMBL/GenBank/DDBJ databases">
        <title>Genome Encyclopedia of Bacteria and Archaea VI: Functional Genomics of Type Strains.</title>
        <authorList>
            <person name="Whitman W."/>
        </authorList>
    </citation>
    <scope>NUCLEOTIDE SEQUENCE</scope>
    <source>
        <strain evidence="2">HSC-15S17</strain>
    </source>
</reference>
<gene>
    <name evidence="1" type="ORF">KVP70_23070</name>
    <name evidence="2" type="ORF">L1274_001205</name>
</gene>